<dbReference type="RefSeq" id="WP_379598397.1">
    <property type="nucleotide sequence ID" value="NZ_JBHUDE010000140.1"/>
</dbReference>
<dbReference type="Proteomes" id="UP001597221">
    <property type="component" value="Unassembled WGS sequence"/>
</dbReference>
<evidence type="ECO:0000313" key="2">
    <source>
        <dbReference type="Proteomes" id="UP001597221"/>
    </source>
</evidence>
<comment type="caution">
    <text evidence="1">The sequence shown here is derived from an EMBL/GenBank/DDBJ whole genome shotgun (WGS) entry which is preliminary data.</text>
</comment>
<gene>
    <name evidence="1" type="ORF">ACFSBH_15085</name>
</gene>
<sequence length="55" mass="6435">MGKVSDYLDPYGHYNDVDTVKMGDGYMHTIEEQTCPHLMYCKNCDRNEVTFIQEV</sequence>
<dbReference type="EMBL" id="JBHUDE010000140">
    <property type="protein sequence ID" value="MFD1608947.1"/>
    <property type="molecule type" value="Genomic_DNA"/>
</dbReference>
<accession>A0ABW4HUX7</accession>
<name>A0ABW4HUX7_9BACI</name>
<organism evidence="1 2">
    <name type="scientific">Oceanobacillus luteolus</name>
    <dbReference type="NCBI Taxonomy" id="1274358"/>
    <lineage>
        <taxon>Bacteria</taxon>
        <taxon>Bacillati</taxon>
        <taxon>Bacillota</taxon>
        <taxon>Bacilli</taxon>
        <taxon>Bacillales</taxon>
        <taxon>Bacillaceae</taxon>
        <taxon>Oceanobacillus</taxon>
    </lineage>
</organism>
<proteinExistence type="predicted"/>
<evidence type="ECO:0008006" key="3">
    <source>
        <dbReference type="Google" id="ProtNLM"/>
    </source>
</evidence>
<reference evidence="2" key="1">
    <citation type="journal article" date="2019" name="Int. J. Syst. Evol. Microbiol.">
        <title>The Global Catalogue of Microorganisms (GCM) 10K type strain sequencing project: providing services to taxonomists for standard genome sequencing and annotation.</title>
        <authorList>
            <consortium name="The Broad Institute Genomics Platform"/>
            <consortium name="The Broad Institute Genome Sequencing Center for Infectious Disease"/>
            <person name="Wu L."/>
            <person name="Ma J."/>
        </authorList>
    </citation>
    <scope>NUCLEOTIDE SEQUENCE [LARGE SCALE GENOMIC DNA]</scope>
    <source>
        <strain evidence="2">CGMCC 1.12376</strain>
    </source>
</reference>
<evidence type="ECO:0000313" key="1">
    <source>
        <dbReference type="EMBL" id="MFD1608947.1"/>
    </source>
</evidence>
<keyword evidence="2" id="KW-1185">Reference proteome</keyword>
<protein>
    <recommendedName>
        <fullName evidence="3">CxxH/CxxC protein</fullName>
    </recommendedName>
</protein>